<dbReference type="SUPFAM" id="SSF55729">
    <property type="entry name" value="Acyl-CoA N-acyltransferases (Nat)"/>
    <property type="match status" value="1"/>
</dbReference>
<keyword evidence="4" id="KW-0808">Transferase</keyword>
<evidence type="ECO:0000256" key="1">
    <source>
        <dbReference type="SAM" id="MobiDB-lite"/>
    </source>
</evidence>
<dbReference type="PANTHER" id="PTHR23088:SF50">
    <property type="entry name" value="HYDROLASE YHCX"/>
    <property type="match status" value="1"/>
</dbReference>
<protein>
    <submittedName>
        <fullName evidence="4">GNAT family N-acetyltransferase</fullName>
        <ecNumber evidence="4">2.3.1.-</ecNumber>
    </submittedName>
</protein>
<evidence type="ECO:0000259" key="2">
    <source>
        <dbReference type="PROSITE" id="PS50263"/>
    </source>
</evidence>
<organism evidence="4 5">
    <name type="scientific">Novosphingobium tardum</name>
    <dbReference type="NCBI Taxonomy" id="1538021"/>
    <lineage>
        <taxon>Bacteria</taxon>
        <taxon>Pseudomonadati</taxon>
        <taxon>Pseudomonadota</taxon>
        <taxon>Alphaproteobacteria</taxon>
        <taxon>Sphingomonadales</taxon>
        <taxon>Sphingomonadaceae</taxon>
        <taxon>Novosphingobium</taxon>
    </lineage>
</organism>
<dbReference type="CDD" id="cd07574">
    <property type="entry name" value="nitrilase_Rim1_like"/>
    <property type="match status" value="1"/>
</dbReference>
<feature type="region of interest" description="Disordered" evidence="1">
    <location>
        <begin position="1"/>
        <end position="20"/>
    </location>
</feature>
<dbReference type="CDD" id="cd04301">
    <property type="entry name" value="NAT_SF"/>
    <property type="match status" value="1"/>
</dbReference>
<dbReference type="InterPro" id="IPR036526">
    <property type="entry name" value="C-N_Hydrolase_sf"/>
</dbReference>
<reference evidence="5" key="1">
    <citation type="journal article" date="2019" name="Int. J. Syst. Evol. Microbiol.">
        <title>The Global Catalogue of Microorganisms (GCM) 10K type strain sequencing project: providing services to taxonomists for standard genome sequencing and annotation.</title>
        <authorList>
            <consortium name="The Broad Institute Genomics Platform"/>
            <consortium name="The Broad Institute Genome Sequencing Center for Infectious Disease"/>
            <person name="Wu L."/>
            <person name="Ma J."/>
        </authorList>
    </citation>
    <scope>NUCLEOTIDE SEQUENCE [LARGE SCALE GENOMIC DNA]</scope>
    <source>
        <strain evidence="5">CGMCC 1.12989</strain>
    </source>
</reference>
<sequence>MARAATPAPPSAKRRTKASERVGAARLEVRNATAGDVSGIAALVRRAYDDLPAYTFGEIRGQLNNFPEGCFVAILDGKVVGYCASMQIAGSVALAPHTWDVITGNGFGSRHDPTGDWLYGYEMCVDPKVRGARIGRRLYEERRALAEERELTGIVFGGRMPGLTRARRKVSGPQDYLDQVVAGKLHDPVLRFQLANGFEPIGVLSNYLPEDRQSKGNAVHMVWRNPYVDRDEPIKMRVPRGVESVRVATCQLQARAVADYDEFMRNIEYFVDVASDYEADFIVFPELFTLMLLSFEPSELSPVEAIETLSRYTPRIRQALSDMAMRYNINIIGGSHPTRMDDGDIHNVAHVCLRDGSIHEQEKIHPTPNERYWWNIKGGDSIDVIPTDCGPIGVLICYDSEFPELARRLVDEGARIIFTPFCTDSRQGYLRVRYCCQARAIENQCFVVMSGNVGNLPNVGNMDIQYAQSCILTPCDFPFARDGIAAEASENVETLTISDINLADLTWARAEGTVRNLADRRFDLYRIEWENHPDTRAKATARPSGPPTAGGG</sequence>
<name>A0ABV8RS55_9SPHN</name>
<feature type="domain" description="CN hydrolase" evidence="2">
    <location>
        <begin position="245"/>
        <end position="502"/>
    </location>
</feature>
<dbReference type="InterPro" id="IPR003010">
    <property type="entry name" value="C-N_Hydrolase"/>
</dbReference>
<dbReference type="GO" id="GO:0016746">
    <property type="term" value="F:acyltransferase activity"/>
    <property type="evidence" value="ECO:0007669"/>
    <property type="project" value="UniProtKB-KW"/>
</dbReference>
<proteinExistence type="predicted"/>
<dbReference type="SUPFAM" id="SSF56317">
    <property type="entry name" value="Carbon-nitrogen hydrolase"/>
    <property type="match status" value="1"/>
</dbReference>
<dbReference type="InterPro" id="IPR000182">
    <property type="entry name" value="GNAT_dom"/>
</dbReference>
<dbReference type="Gene3D" id="3.40.630.30">
    <property type="match status" value="1"/>
</dbReference>
<dbReference type="Pfam" id="PF00795">
    <property type="entry name" value="CN_hydrolase"/>
    <property type="match status" value="1"/>
</dbReference>
<dbReference type="PROSITE" id="PS51186">
    <property type="entry name" value="GNAT"/>
    <property type="match status" value="1"/>
</dbReference>
<evidence type="ECO:0000313" key="4">
    <source>
        <dbReference type="EMBL" id="MFC4295685.1"/>
    </source>
</evidence>
<keyword evidence="4" id="KW-0012">Acyltransferase</keyword>
<keyword evidence="5" id="KW-1185">Reference proteome</keyword>
<dbReference type="PROSITE" id="PS50263">
    <property type="entry name" value="CN_HYDROLASE"/>
    <property type="match status" value="1"/>
</dbReference>
<dbReference type="Gene3D" id="3.60.110.10">
    <property type="entry name" value="Carbon-nitrogen hydrolase"/>
    <property type="match status" value="1"/>
</dbReference>
<gene>
    <name evidence="4" type="ORF">ACFO0A_11535</name>
</gene>
<dbReference type="InterPro" id="IPR016181">
    <property type="entry name" value="Acyl_CoA_acyltransferase"/>
</dbReference>
<dbReference type="Pfam" id="PF00583">
    <property type="entry name" value="Acetyltransf_1"/>
    <property type="match status" value="1"/>
</dbReference>
<dbReference type="EC" id="2.3.1.-" evidence="4"/>
<accession>A0ABV8RS55</accession>
<dbReference type="EMBL" id="JBHSDR010000006">
    <property type="protein sequence ID" value="MFC4295685.1"/>
    <property type="molecule type" value="Genomic_DNA"/>
</dbReference>
<dbReference type="RefSeq" id="WP_379539152.1">
    <property type="nucleotide sequence ID" value="NZ_JBHSDR010000006.1"/>
</dbReference>
<evidence type="ECO:0000259" key="3">
    <source>
        <dbReference type="PROSITE" id="PS51186"/>
    </source>
</evidence>
<dbReference type="PANTHER" id="PTHR23088">
    <property type="entry name" value="NITRILASE-RELATED"/>
    <property type="match status" value="1"/>
</dbReference>
<dbReference type="Proteomes" id="UP001595828">
    <property type="component" value="Unassembled WGS sequence"/>
</dbReference>
<evidence type="ECO:0000313" key="5">
    <source>
        <dbReference type="Proteomes" id="UP001595828"/>
    </source>
</evidence>
<comment type="caution">
    <text evidence="4">The sequence shown here is derived from an EMBL/GenBank/DDBJ whole genome shotgun (WGS) entry which is preliminary data.</text>
</comment>
<feature type="domain" description="N-acetyltransferase" evidence="3">
    <location>
        <begin position="27"/>
        <end position="226"/>
    </location>
</feature>